<gene>
    <name evidence="1" type="ORF">CPLU01_15328</name>
</gene>
<proteinExistence type="predicted"/>
<accession>A0A8H6MVC9</accession>
<sequence length="72" mass="7654">MLFATSGGRLGLIAGGIELGDEIWILPGLNVPVALRRVGDRLYSLVGVAYVHGIMHGEGVPDSKEVVHFDLV</sequence>
<keyword evidence="2" id="KW-1185">Reference proteome</keyword>
<evidence type="ECO:0000313" key="2">
    <source>
        <dbReference type="Proteomes" id="UP000654918"/>
    </source>
</evidence>
<name>A0A8H6MVC9_9PEZI</name>
<dbReference type="AlphaFoldDB" id="A0A8H6MVC9"/>
<dbReference type="EMBL" id="WIGO01000501">
    <property type="protein sequence ID" value="KAF6810347.1"/>
    <property type="molecule type" value="Genomic_DNA"/>
</dbReference>
<dbReference type="Proteomes" id="UP000654918">
    <property type="component" value="Unassembled WGS sequence"/>
</dbReference>
<comment type="caution">
    <text evidence="1">The sequence shown here is derived from an EMBL/GenBank/DDBJ whole genome shotgun (WGS) entry which is preliminary data.</text>
</comment>
<reference evidence="1" key="1">
    <citation type="journal article" date="2020" name="Phytopathology">
        <title>Genome Sequence Resources of Colletotrichum truncatum, C. plurivorum, C. musicola, and C. sojae: Four Species Pathogenic to Soybean (Glycine max).</title>
        <authorList>
            <person name="Rogerio F."/>
            <person name="Boufleur T.R."/>
            <person name="Ciampi-Guillardi M."/>
            <person name="Sukno S.A."/>
            <person name="Thon M.R."/>
            <person name="Massola Junior N.S."/>
            <person name="Baroncelli R."/>
        </authorList>
    </citation>
    <scope>NUCLEOTIDE SEQUENCE</scope>
    <source>
        <strain evidence="1">LFN00145</strain>
    </source>
</reference>
<organism evidence="1 2">
    <name type="scientific">Colletotrichum plurivorum</name>
    <dbReference type="NCBI Taxonomy" id="2175906"/>
    <lineage>
        <taxon>Eukaryota</taxon>
        <taxon>Fungi</taxon>
        <taxon>Dikarya</taxon>
        <taxon>Ascomycota</taxon>
        <taxon>Pezizomycotina</taxon>
        <taxon>Sordariomycetes</taxon>
        <taxon>Hypocreomycetidae</taxon>
        <taxon>Glomerellales</taxon>
        <taxon>Glomerellaceae</taxon>
        <taxon>Colletotrichum</taxon>
        <taxon>Colletotrichum orchidearum species complex</taxon>
    </lineage>
</organism>
<evidence type="ECO:0000313" key="1">
    <source>
        <dbReference type="EMBL" id="KAF6810347.1"/>
    </source>
</evidence>
<protein>
    <submittedName>
        <fullName evidence="1">Uncharacterized protein</fullName>
    </submittedName>
</protein>
<dbReference type="Pfam" id="PF26639">
    <property type="entry name" value="Het-6_barrel"/>
    <property type="match status" value="1"/>
</dbReference>